<dbReference type="PANTHER" id="PTHR48111:SF1">
    <property type="entry name" value="TWO-COMPONENT RESPONSE REGULATOR ORR33"/>
    <property type="match status" value="1"/>
</dbReference>
<evidence type="ECO:0000256" key="2">
    <source>
        <dbReference type="ARBA" id="ARBA00023012"/>
    </source>
</evidence>
<keyword evidence="5" id="KW-0804">Transcription</keyword>
<dbReference type="PROSITE" id="PS51755">
    <property type="entry name" value="OMPR_PHOB"/>
    <property type="match status" value="1"/>
</dbReference>
<dbReference type="SMART" id="SM00448">
    <property type="entry name" value="REC"/>
    <property type="match status" value="1"/>
</dbReference>
<dbReference type="Gene3D" id="6.10.250.690">
    <property type="match status" value="1"/>
</dbReference>
<dbReference type="RefSeq" id="WP_189001447.1">
    <property type="nucleotide sequence ID" value="NZ_BMOD01000003.1"/>
</dbReference>
<dbReference type="PROSITE" id="PS50110">
    <property type="entry name" value="RESPONSE_REGULATORY"/>
    <property type="match status" value="1"/>
</dbReference>
<evidence type="ECO:0000256" key="6">
    <source>
        <dbReference type="PROSITE-ProRule" id="PRU00169"/>
    </source>
</evidence>
<protein>
    <submittedName>
        <fullName evidence="10">Response regulator</fullName>
    </submittedName>
</protein>
<dbReference type="InterPro" id="IPR001867">
    <property type="entry name" value="OmpR/PhoB-type_DNA-bd"/>
</dbReference>
<evidence type="ECO:0000256" key="7">
    <source>
        <dbReference type="PROSITE-ProRule" id="PRU01091"/>
    </source>
</evidence>
<keyword evidence="3" id="KW-0805">Transcription regulation</keyword>
<sequence>MKILIVEDDRDIRTALGDALTHADHQPELAASVAEAWGLLDLYTFDAIICDVGLPEGERAGFQLVRELRHRGVLTPVMYLTGLDSLEDTVKGLDAGGDDYILKPFRVPEVLARLRAHFRRARPASMTDLEHLDLVLQWESKKVTLKGQEVRLTQKEYQLLELLASHRGRIFSRDELLDRVWDGEFQSSTNLVDVYISMLRKKLGEGYIENVRGRGYRFPE</sequence>
<accession>A0ABQ2CY05</accession>
<reference evidence="11" key="1">
    <citation type="journal article" date="2019" name="Int. J. Syst. Evol. Microbiol.">
        <title>The Global Catalogue of Microorganisms (GCM) 10K type strain sequencing project: providing services to taxonomists for standard genome sequencing and annotation.</title>
        <authorList>
            <consortium name="The Broad Institute Genomics Platform"/>
            <consortium name="The Broad Institute Genome Sequencing Center for Infectious Disease"/>
            <person name="Wu L."/>
            <person name="Ma J."/>
        </authorList>
    </citation>
    <scope>NUCLEOTIDE SEQUENCE [LARGE SCALE GENOMIC DNA]</scope>
    <source>
        <strain evidence="11">JCM 14370</strain>
    </source>
</reference>
<evidence type="ECO:0000256" key="5">
    <source>
        <dbReference type="ARBA" id="ARBA00023163"/>
    </source>
</evidence>
<dbReference type="SUPFAM" id="SSF52172">
    <property type="entry name" value="CheY-like"/>
    <property type="match status" value="1"/>
</dbReference>
<dbReference type="InterPro" id="IPR001789">
    <property type="entry name" value="Sig_transdc_resp-reg_receiver"/>
</dbReference>
<keyword evidence="2" id="KW-0902">Two-component regulatory system</keyword>
<dbReference type="CDD" id="cd00383">
    <property type="entry name" value="trans_reg_C"/>
    <property type="match status" value="1"/>
</dbReference>
<dbReference type="Pfam" id="PF00486">
    <property type="entry name" value="Trans_reg_C"/>
    <property type="match status" value="1"/>
</dbReference>
<evidence type="ECO:0000256" key="4">
    <source>
        <dbReference type="ARBA" id="ARBA00023125"/>
    </source>
</evidence>
<organism evidence="10 11">
    <name type="scientific">Deinococcus roseus</name>
    <dbReference type="NCBI Taxonomy" id="392414"/>
    <lineage>
        <taxon>Bacteria</taxon>
        <taxon>Thermotogati</taxon>
        <taxon>Deinococcota</taxon>
        <taxon>Deinococci</taxon>
        <taxon>Deinococcales</taxon>
        <taxon>Deinococcaceae</taxon>
        <taxon>Deinococcus</taxon>
    </lineage>
</organism>
<feature type="DNA-binding region" description="OmpR/PhoB-type" evidence="7">
    <location>
        <begin position="124"/>
        <end position="220"/>
    </location>
</feature>
<dbReference type="Gene3D" id="1.10.10.10">
    <property type="entry name" value="Winged helix-like DNA-binding domain superfamily/Winged helix DNA-binding domain"/>
    <property type="match status" value="1"/>
</dbReference>
<feature type="domain" description="OmpR/PhoB-type" evidence="9">
    <location>
        <begin position="124"/>
        <end position="220"/>
    </location>
</feature>
<dbReference type="Pfam" id="PF00072">
    <property type="entry name" value="Response_reg"/>
    <property type="match status" value="1"/>
</dbReference>
<evidence type="ECO:0000256" key="3">
    <source>
        <dbReference type="ARBA" id="ARBA00023015"/>
    </source>
</evidence>
<dbReference type="InterPro" id="IPR039420">
    <property type="entry name" value="WalR-like"/>
</dbReference>
<feature type="domain" description="Response regulatory" evidence="8">
    <location>
        <begin position="2"/>
        <end position="118"/>
    </location>
</feature>
<comment type="caution">
    <text evidence="10">The sequence shown here is derived from an EMBL/GenBank/DDBJ whole genome shotgun (WGS) entry which is preliminary data.</text>
</comment>
<dbReference type="SMART" id="SM00862">
    <property type="entry name" value="Trans_reg_C"/>
    <property type="match status" value="1"/>
</dbReference>
<dbReference type="InterPro" id="IPR011006">
    <property type="entry name" value="CheY-like_superfamily"/>
</dbReference>
<evidence type="ECO:0000259" key="9">
    <source>
        <dbReference type="PROSITE" id="PS51755"/>
    </source>
</evidence>
<dbReference type="InterPro" id="IPR036388">
    <property type="entry name" value="WH-like_DNA-bd_sf"/>
</dbReference>
<name>A0ABQ2CY05_9DEIO</name>
<feature type="modified residue" description="4-aspartylphosphate" evidence="6">
    <location>
        <position position="51"/>
    </location>
</feature>
<keyword evidence="11" id="KW-1185">Reference proteome</keyword>
<proteinExistence type="predicted"/>
<evidence type="ECO:0000259" key="8">
    <source>
        <dbReference type="PROSITE" id="PS50110"/>
    </source>
</evidence>
<dbReference type="EMBL" id="BMOD01000003">
    <property type="protein sequence ID" value="GGJ27855.1"/>
    <property type="molecule type" value="Genomic_DNA"/>
</dbReference>
<keyword evidence="4 7" id="KW-0238">DNA-binding</keyword>
<keyword evidence="1 6" id="KW-0597">Phosphoprotein</keyword>
<evidence type="ECO:0000313" key="11">
    <source>
        <dbReference type="Proteomes" id="UP000632222"/>
    </source>
</evidence>
<evidence type="ECO:0000313" key="10">
    <source>
        <dbReference type="EMBL" id="GGJ27855.1"/>
    </source>
</evidence>
<dbReference type="Gene3D" id="3.40.50.2300">
    <property type="match status" value="1"/>
</dbReference>
<dbReference type="PANTHER" id="PTHR48111">
    <property type="entry name" value="REGULATOR OF RPOS"/>
    <property type="match status" value="1"/>
</dbReference>
<gene>
    <name evidence="10" type="primary">popP</name>
    <name evidence="10" type="ORF">GCM10008938_12410</name>
</gene>
<dbReference type="Proteomes" id="UP000632222">
    <property type="component" value="Unassembled WGS sequence"/>
</dbReference>
<evidence type="ECO:0000256" key="1">
    <source>
        <dbReference type="ARBA" id="ARBA00022553"/>
    </source>
</evidence>